<evidence type="ECO:0000313" key="4">
    <source>
        <dbReference type="Proteomes" id="UP000799421"/>
    </source>
</evidence>
<organism evidence="3 4">
    <name type="scientific">Piedraia hortae CBS 480.64</name>
    <dbReference type="NCBI Taxonomy" id="1314780"/>
    <lineage>
        <taxon>Eukaryota</taxon>
        <taxon>Fungi</taxon>
        <taxon>Dikarya</taxon>
        <taxon>Ascomycota</taxon>
        <taxon>Pezizomycotina</taxon>
        <taxon>Dothideomycetes</taxon>
        <taxon>Dothideomycetidae</taxon>
        <taxon>Capnodiales</taxon>
        <taxon>Piedraiaceae</taxon>
        <taxon>Piedraia</taxon>
    </lineage>
</organism>
<gene>
    <name evidence="3" type="ORF">K470DRAFT_172438</name>
</gene>
<reference evidence="3" key="1">
    <citation type="journal article" date="2020" name="Stud. Mycol.">
        <title>101 Dothideomycetes genomes: a test case for predicting lifestyles and emergence of pathogens.</title>
        <authorList>
            <person name="Haridas S."/>
            <person name="Albert R."/>
            <person name="Binder M."/>
            <person name="Bloem J."/>
            <person name="Labutti K."/>
            <person name="Salamov A."/>
            <person name="Andreopoulos B."/>
            <person name="Baker S."/>
            <person name="Barry K."/>
            <person name="Bills G."/>
            <person name="Bluhm B."/>
            <person name="Cannon C."/>
            <person name="Castanera R."/>
            <person name="Culley D."/>
            <person name="Daum C."/>
            <person name="Ezra D."/>
            <person name="Gonzalez J."/>
            <person name="Henrissat B."/>
            <person name="Kuo A."/>
            <person name="Liang C."/>
            <person name="Lipzen A."/>
            <person name="Lutzoni F."/>
            <person name="Magnuson J."/>
            <person name="Mondo S."/>
            <person name="Nolan M."/>
            <person name="Ohm R."/>
            <person name="Pangilinan J."/>
            <person name="Park H.-J."/>
            <person name="Ramirez L."/>
            <person name="Alfaro M."/>
            <person name="Sun H."/>
            <person name="Tritt A."/>
            <person name="Yoshinaga Y."/>
            <person name="Zwiers L.-H."/>
            <person name="Turgeon B."/>
            <person name="Goodwin S."/>
            <person name="Spatafora J."/>
            <person name="Crous P."/>
            <person name="Grigoriev I."/>
        </authorList>
    </citation>
    <scope>NUCLEOTIDE SEQUENCE</scope>
    <source>
        <strain evidence="3">CBS 480.64</strain>
    </source>
</reference>
<feature type="compositionally biased region" description="Polar residues" evidence="1">
    <location>
        <begin position="186"/>
        <end position="207"/>
    </location>
</feature>
<dbReference type="AlphaFoldDB" id="A0A6A7BQ48"/>
<dbReference type="OrthoDB" id="71307at2759"/>
<evidence type="ECO:0000313" key="3">
    <source>
        <dbReference type="EMBL" id="KAF2857436.1"/>
    </source>
</evidence>
<feature type="region of interest" description="Disordered" evidence="1">
    <location>
        <begin position="183"/>
        <end position="207"/>
    </location>
</feature>
<name>A0A6A7BQ48_9PEZI</name>
<evidence type="ECO:0000259" key="2">
    <source>
        <dbReference type="Pfam" id="PF25603"/>
    </source>
</evidence>
<keyword evidence="4" id="KW-1185">Reference proteome</keyword>
<feature type="domain" description="SPT23/MGA2-like DNA-binding" evidence="2">
    <location>
        <begin position="225"/>
        <end position="479"/>
    </location>
</feature>
<dbReference type="Proteomes" id="UP000799421">
    <property type="component" value="Unassembled WGS sequence"/>
</dbReference>
<feature type="region of interest" description="Disordered" evidence="1">
    <location>
        <begin position="539"/>
        <end position="579"/>
    </location>
</feature>
<proteinExistence type="predicted"/>
<protein>
    <recommendedName>
        <fullName evidence="2">SPT23/MGA2-like DNA-binding domain-containing protein</fullName>
    </recommendedName>
</protein>
<dbReference type="InterPro" id="IPR057962">
    <property type="entry name" value="SPT23_MGA2_DBD"/>
</dbReference>
<evidence type="ECO:0000256" key="1">
    <source>
        <dbReference type="SAM" id="MobiDB-lite"/>
    </source>
</evidence>
<dbReference type="Pfam" id="PF25603">
    <property type="entry name" value="SPT23_MGA2_DBD"/>
    <property type="match status" value="1"/>
</dbReference>
<accession>A0A6A7BQ48</accession>
<sequence>MDFMLADRLRRGGDPTLYNAEENDMGDETQSPIYLQPSMIPGMQSYINPGAQVYVDPEVQTYVDPEVQSYIQPKAQSHITPEVEPSPEMGPYAKPEMDLPLRSPFNKQGFAFGPPGDSSSPEPFEQSTTIPLTESMYAFAGNVGSSPMRSAFDPTPADFNVQMNLADERTASTTINPVMFQVGPSRRQSCAPSREQTPPLQSTNSPQTLHYPHVQSLEQQRLPSRLHIWTNTNKSRVETQINVLLTLENPPPGIEWLHLPLHTIAKSKLLARSHYESSKTIQLQTNLVCTSAMRNPDLRAKALKRAAEQSNEYVQWRSHCSKQHSALAQLENRVKEPMKNVPEEDKPANGGEVRICANCLQRERKRAGRKKARCEEEQQHWEQFESERVVVFNSNEYQTFRKPGVFEKESSSSRPHSSDSNYTPPDGALQVCLAMRIACYCRHQSEKEGFQVILTVKDRMGNIVAQQLTPSILITDDHKTNPTNAVTVSAEIAPNYGVRMPSQSMHNLQQAVAPGIHPFSSSRSAGDLQALSWAATPQSIPPQFASQPVSARATPPPQSRPGSPMGIDGPNKRRRSCSSHRPMLQSLDMTRAMQMQAFPFAANIPTYSMAGDSGRAPQRFSNGGIGLGRVAGGIATMPTTPLYYHPPTFVPQQINHHMSNSAGSPMVDIFPSLTNGEHMMPFANPLGQ</sequence>
<feature type="region of interest" description="Disordered" evidence="1">
    <location>
        <begin position="403"/>
        <end position="424"/>
    </location>
</feature>
<dbReference type="EMBL" id="MU006043">
    <property type="protein sequence ID" value="KAF2857436.1"/>
    <property type="molecule type" value="Genomic_DNA"/>
</dbReference>